<comment type="caution">
    <text evidence="1">The sequence shown here is derived from an EMBL/GenBank/DDBJ whole genome shotgun (WGS) entry which is preliminary data.</text>
</comment>
<evidence type="ECO:0000313" key="2">
    <source>
        <dbReference type="Proteomes" id="UP000664857"/>
    </source>
</evidence>
<proteinExistence type="predicted"/>
<keyword evidence="2" id="KW-1185">Reference proteome</keyword>
<gene>
    <name evidence="1" type="ORF">DOK76_12455</name>
</gene>
<sequence>MRNKQNFLDDAEKVIKSEFKEELNVVEDAAHTMNQTGIATYIIPKDFTNTSEDELFLFEVKKRPKTDYPDEEIEDYFYIGRGE</sequence>
<reference evidence="1 2" key="1">
    <citation type="submission" date="2021-03" db="EMBL/GenBank/DDBJ databases">
        <title>Enterococcal diversity collection.</title>
        <authorList>
            <person name="Gilmore M.S."/>
            <person name="Schwartzman J."/>
            <person name="Van Tyne D."/>
            <person name="Martin M."/>
            <person name="Earl A.M."/>
            <person name="Manson A.L."/>
            <person name="Straub T."/>
            <person name="Salamzade R."/>
            <person name="Saavedra J."/>
            <person name="Lebreton F."/>
            <person name="Prichula J."/>
            <person name="Schaufler K."/>
            <person name="Gaca A."/>
            <person name="Sgardioli B."/>
            <person name="Wagenaar J."/>
            <person name="Strong T."/>
        </authorList>
    </citation>
    <scope>NUCLEOTIDE SEQUENCE [LARGE SCALE GENOMIC DNA]</scope>
    <source>
        <strain evidence="1 2">DIV0080</strain>
    </source>
</reference>
<name>A0ABS3HW05_9ENTE</name>
<accession>A0ABS3HW05</accession>
<protein>
    <submittedName>
        <fullName evidence="1">Uncharacterized protein</fullName>
    </submittedName>
</protein>
<evidence type="ECO:0000313" key="1">
    <source>
        <dbReference type="EMBL" id="MBO0477885.1"/>
    </source>
</evidence>
<dbReference type="RefSeq" id="WP_206968258.1">
    <property type="nucleotide sequence ID" value="NZ_JAFLVX010000038.1"/>
</dbReference>
<dbReference type="EMBL" id="JAFLVX010000038">
    <property type="protein sequence ID" value="MBO0477885.1"/>
    <property type="molecule type" value="Genomic_DNA"/>
</dbReference>
<dbReference type="Proteomes" id="UP000664857">
    <property type="component" value="Unassembled WGS sequence"/>
</dbReference>
<organism evidence="1 2">
    <name type="scientific">Candidatus Vagococcus giribetii</name>
    <dbReference type="NCBI Taxonomy" id="2230876"/>
    <lineage>
        <taxon>Bacteria</taxon>
        <taxon>Bacillati</taxon>
        <taxon>Bacillota</taxon>
        <taxon>Bacilli</taxon>
        <taxon>Lactobacillales</taxon>
        <taxon>Enterococcaceae</taxon>
        <taxon>Vagococcus</taxon>
    </lineage>
</organism>